<feature type="domain" description="Aldehyde dehydrogenase" evidence="2">
    <location>
        <begin position="47"/>
        <end position="134"/>
    </location>
</feature>
<dbReference type="Gene3D" id="3.40.605.10">
    <property type="entry name" value="Aldehyde Dehydrogenase, Chain A, domain 1"/>
    <property type="match status" value="1"/>
</dbReference>
<dbReference type="Pfam" id="PF00171">
    <property type="entry name" value="Aldedh"/>
    <property type="match status" value="1"/>
</dbReference>
<name>A0A1W1VZ43_9BACT</name>
<reference evidence="3 4" key="1">
    <citation type="submission" date="2017-04" db="EMBL/GenBank/DDBJ databases">
        <authorList>
            <person name="Afonso C.L."/>
            <person name="Miller P.J."/>
            <person name="Scott M.A."/>
            <person name="Spackman E."/>
            <person name="Goraichik I."/>
            <person name="Dimitrov K.M."/>
            <person name="Suarez D.L."/>
            <person name="Swayne D.E."/>
        </authorList>
    </citation>
    <scope>NUCLEOTIDE SEQUENCE [LARGE SCALE GENOMIC DNA]</scope>
    <source>
        <strain evidence="3 4">DSM 11622</strain>
    </source>
</reference>
<protein>
    <submittedName>
        <fullName evidence="3">Aldehyde dehydrogenase family protein</fullName>
    </submittedName>
</protein>
<dbReference type="AlphaFoldDB" id="A0A1W1VZ43"/>
<evidence type="ECO:0000256" key="1">
    <source>
        <dbReference type="ARBA" id="ARBA00023002"/>
    </source>
</evidence>
<dbReference type="InterPro" id="IPR016162">
    <property type="entry name" value="Ald_DH_N"/>
</dbReference>
<dbReference type="STRING" id="645990.SAMN00120144_3924"/>
<evidence type="ECO:0000313" key="3">
    <source>
        <dbReference type="EMBL" id="SMB98652.1"/>
    </source>
</evidence>
<gene>
    <name evidence="3" type="ORF">SAMN00120144_3924</name>
</gene>
<dbReference type="InterPro" id="IPR015590">
    <property type="entry name" value="Aldehyde_DH_dom"/>
</dbReference>
<dbReference type="Proteomes" id="UP000192266">
    <property type="component" value="Unassembled WGS sequence"/>
</dbReference>
<organism evidence="3 4">
    <name type="scientific">Hymenobacter roseosalivarius DSM 11622</name>
    <dbReference type="NCBI Taxonomy" id="645990"/>
    <lineage>
        <taxon>Bacteria</taxon>
        <taxon>Pseudomonadati</taxon>
        <taxon>Bacteroidota</taxon>
        <taxon>Cytophagia</taxon>
        <taxon>Cytophagales</taxon>
        <taxon>Hymenobacteraceae</taxon>
        <taxon>Hymenobacter</taxon>
    </lineage>
</organism>
<evidence type="ECO:0000259" key="2">
    <source>
        <dbReference type="Pfam" id="PF00171"/>
    </source>
</evidence>
<sequence length="154" mass="17326">MPKIISPQVEFSYLLSQVQRVTPEILTPDGQFLNLMEGRWQEPGQPRNFTSPVDGTSLGALPMLGHETGLRAVIFAKQEAAAWAATDLDERKSRVQNCLNQLREQVDLVGKLLIWEIGKTYKLGFTDIIRLLKACNGTWIISRGCWASASPWVW</sequence>
<dbReference type="EMBL" id="FWWW01000086">
    <property type="protein sequence ID" value="SMB98652.1"/>
    <property type="molecule type" value="Genomic_DNA"/>
</dbReference>
<keyword evidence="1" id="KW-0560">Oxidoreductase</keyword>
<dbReference type="RefSeq" id="WP_262490601.1">
    <property type="nucleotide sequence ID" value="NZ_FWWW01000086.1"/>
</dbReference>
<evidence type="ECO:0000313" key="4">
    <source>
        <dbReference type="Proteomes" id="UP000192266"/>
    </source>
</evidence>
<dbReference type="GO" id="GO:0016491">
    <property type="term" value="F:oxidoreductase activity"/>
    <property type="evidence" value="ECO:0007669"/>
    <property type="project" value="UniProtKB-KW"/>
</dbReference>
<dbReference type="SUPFAM" id="SSF53720">
    <property type="entry name" value="ALDH-like"/>
    <property type="match status" value="1"/>
</dbReference>
<keyword evidence="4" id="KW-1185">Reference proteome</keyword>
<accession>A0A1W1VZ43</accession>
<proteinExistence type="predicted"/>
<dbReference type="InterPro" id="IPR016161">
    <property type="entry name" value="Ald_DH/histidinol_DH"/>
</dbReference>